<evidence type="ECO:0000313" key="2">
    <source>
        <dbReference type="RefSeq" id="XP_055898474.1"/>
    </source>
</evidence>
<keyword evidence="1" id="KW-1185">Reference proteome</keyword>
<dbReference type="RefSeq" id="XP_055898474.1">
    <property type="nucleotide sequence ID" value="XM_056042499.1"/>
</dbReference>
<dbReference type="OrthoDB" id="10295340at2759"/>
<accession>A0A9W3BGC3</accession>
<gene>
    <name evidence="2" type="primary">LOC106065485</name>
</gene>
<dbReference type="AlphaFoldDB" id="A0A9W3BGC3"/>
<organism evidence="1 2">
    <name type="scientific">Biomphalaria glabrata</name>
    <name type="common">Bloodfluke planorb</name>
    <name type="synonym">Freshwater snail</name>
    <dbReference type="NCBI Taxonomy" id="6526"/>
    <lineage>
        <taxon>Eukaryota</taxon>
        <taxon>Metazoa</taxon>
        <taxon>Spiralia</taxon>
        <taxon>Lophotrochozoa</taxon>
        <taxon>Mollusca</taxon>
        <taxon>Gastropoda</taxon>
        <taxon>Heterobranchia</taxon>
        <taxon>Euthyneura</taxon>
        <taxon>Panpulmonata</taxon>
        <taxon>Hygrophila</taxon>
        <taxon>Lymnaeoidea</taxon>
        <taxon>Planorbidae</taxon>
        <taxon>Biomphalaria</taxon>
    </lineage>
</organism>
<evidence type="ECO:0000313" key="1">
    <source>
        <dbReference type="Proteomes" id="UP001165740"/>
    </source>
</evidence>
<sequence length="214" mass="24145">MLRSSKVRIDKEQFEIQDVKTQNVVYAQVVKKKPKPGVKPTKPSPFIDDGPPPLLLDETNGNAFPTGSLVKESIFKLVDDGYRKFISSQLKKADDVHQRLATLEQTQSKLSTDFTDFKEQVLKDMQALHIVTEQLQMSVQKSIDQQEKFALSVHDQFTETADHLGGQLMGVLKELQEVSNNHKHMVTSLSLIVSSYVCPTVQSEKQGKKIHVKQ</sequence>
<dbReference type="Proteomes" id="UP001165740">
    <property type="component" value="Chromosome 9"/>
</dbReference>
<protein>
    <submittedName>
        <fullName evidence="2">Uncharacterized protein LOC106065485 isoform X1</fullName>
    </submittedName>
</protein>
<proteinExistence type="predicted"/>
<name>A0A9W3BGC3_BIOGL</name>
<dbReference type="GeneID" id="106065485"/>
<reference evidence="2" key="1">
    <citation type="submission" date="2025-08" db="UniProtKB">
        <authorList>
            <consortium name="RefSeq"/>
        </authorList>
    </citation>
    <scope>IDENTIFICATION</scope>
</reference>